<gene>
    <name evidence="2" type="ORF">pipiens_019689</name>
</gene>
<proteinExistence type="predicted"/>
<protein>
    <submittedName>
        <fullName evidence="2">Uncharacterized protein</fullName>
    </submittedName>
</protein>
<evidence type="ECO:0000313" key="2">
    <source>
        <dbReference type="EMBL" id="KAL1402632.1"/>
    </source>
</evidence>
<comment type="caution">
    <text evidence="2">The sequence shown here is derived from an EMBL/GenBank/DDBJ whole genome shotgun (WGS) entry which is preliminary data.</text>
</comment>
<dbReference type="EMBL" id="JBEHCU010002663">
    <property type="protein sequence ID" value="KAL1402632.1"/>
    <property type="molecule type" value="Genomic_DNA"/>
</dbReference>
<organism evidence="2 3">
    <name type="scientific">Culex pipiens pipiens</name>
    <name type="common">Northern house mosquito</name>
    <dbReference type="NCBI Taxonomy" id="38569"/>
    <lineage>
        <taxon>Eukaryota</taxon>
        <taxon>Metazoa</taxon>
        <taxon>Ecdysozoa</taxon>
        <taxon>Arthropoda</taxon>
        <taxon>Hexapoda</taxon>
        <taxon>Insecta</taxon>
        <taxon>Pterygota</taxon>
        <taxon>Neoptera</taxon>
        <taxon>Endopterygota</taxon>
        <taxon>Diptera</taxon>
        <taxon>Nematocera</taxon>
        <taxon>Culicoidea</taxon>
        <taxon>Culicidae</taxon>
        <taxon>Culicinae</taxon>
        <taxon>Culicini</taxon>
        <taxon>Culex</taxon>
        <taxon>Culex</taxon>
    </lineage>
</organism>
<sequence>MFNPHFDISADSMMVIETHRRRHLAYRMPNRVNWSANSEAGSNLSNNTGLPTGQKVQVDAADNSDDSFTKARCHSKAVHERRGVQRLGDSCSRCTEVAHLS</sequence>
<reference evidence="2 3" key="1">
    <citation type="submission" date="2024-05" db="EMBL/GenBank/DDBJ databases">
        <title>Culex pipiens pipiens assembly and annotation.</title>
        <authorList>
            <person name="Alout H."/>
            <person name="Durand T."/>
        </authorList>
    </citation>
    <scope>NUCLEOTIDE SEQUENCE [LARGE SCALE GENOMIC DNA]</scope>
    <source>
        <strain evidence="2">HA-2024</strain>
        <tissue evidence="2">Whole body</tissue>
    </source>
</reference>
<accession>A0ABD1DSQ3</accession>
<dbReference type="AlphaFoldDB" id="A0ABD1DSQ3"/>
<keyword evidence="3" id="KW-1185">Reference proteome</keyword>
<dbReference type="Proteomes" id="UP001562425">
    <property type="component" value="Unassembled WGS sequence"/>
</dbReference>
<evidence type="ECO:0000256" key="1">
    <source>
        <dbReference type="SAM" id="MobiDB-lite"/>
    </source>
</evidence>
<evidence type="ECO:0000313" key="3">
    <source>
        <dbReference type="Proteomes" id="UP001562425"/>
    </source>
</evidence>
<feature type="region of interest" description="Disordered" evidence="1">
    <location>
        <begin position="36"/>
        <end position="63"/>
    </location>
</feature>
<feature type="compositionally biased region" description="Polar residues" evidence="1">
    <location>
        <begin position="36"/>
        <end position="55"/>
    </location>
</feature>
<name>A0ABD1DSQ3_CULPP</name>